<dbReference type="SUPFAM" id="SSF55144">
    <property type="entry name" value="LigT-like"/>
    <property type="match status" value="1"/>
</dbReference>
<sequence length="188" mass="22020">MNDEKRVFVAVPLPPDIKQMLHAWCERQRGEYPFRKWVYEEDFHVTLQFLGDCGAERLQRVKEELTRKIAQAPFELRLSGIGTFGRREQPRILWAGVQGDLEALHKLQAEVVKAMHTLDFPAEDRPYRPHVTLSRNYQGTAFPYEELAAAWQQLQVHSWRVETIHLYRTDLGNKPMYATEHVVQLSAH</sequence>
<dbReference type="EMBL" id="BMAQ01000011">
    <property type="protein sequence ID" value="GFR38106.1"/>
    <property type="molecule type" value="Genomic_DNA"/>
</dbReference>
<keyword evidence="1 2" id="KW-0378">Hydrolase</keyword>
<dbReference type="Proteomes" id="UP000654993">
    <property type="component" value="Unassembled WGS sequence"/>
</dbReference>
<comment type="function">
    <text evidence="2">Hydrolyzes RNA 2',3'-cyclic phosphodiester to an RNA 2'-phosphomonoester.</text>
</comment>
<proteinExistence type="inferred from homology"/>
<dbReference type="InterPro" id="IPR004175">
    <property type="entry name" value="RNA_CPDase"/>
</dbReference>
<dbReference type="GO" id="GO:0004113">
    <property type="term" value="F:2',3'-cyclic-nucleotide 3'-phosphodiesterase activity"/>
    <property type="evidence" value="ECO:0007669"/>
    <property type="project" value="InterPro"/>
</dbReference>
<accession>A0A916VG41</accession>
<feature type="short sequence motif" description="HXTX 1" evidence="2">
    <location>
        <begin position="44"/>
        <end position="47"/>
    </location>
</feature>
<dbReference type="EC" id="3.1.4.58" evidence="2"/>
<dbReference type="NCBIfam" id="TIGR02258">
    <property type="entry name" value="2_5_ligase"/>
    <property type="match status" value="1"/>
</dbReference>
<evidence type="ECO:0000313" key="3">
    <source>
        <dbReference type="EMBL" id="GFR38106.1"/>
    </source>
</evidence>
<feature type="active site" description="Proton acceptor" evidence="2">
    <location>
        <position position="130"/>
    </location>
</feature>
<dbReference type="PANTHER" id="PTHR35561">
    <property type="entry name" value="RNA 2',3'-CYCLIC PHOSPHODIESTERASE"/>
    <property type="match status" value="1"/>
</dbReference>
<reference evidence="3" key="1">
    <citation type="submission" date="2020-08" db="EMBL/GenBank/DDBJ databases">
        <authorList>
            <person name="Uke A."/>
            <person name="Chhe C."/>
            <person name="Baramee S."/>
            <person name="Kosugi A."/>
        </authorList>
    </citation>
    <scope>NUCLEOTIDE SEQUENCE</scope>
    <source>
        <strain evidence="3">DA-C8</strain>
    </source>
</reference>
<gene>
    <name evidence="3" type="ORF">PRECH8_14020</name>
</gene>
<comment type="caution">
    <text evidence="3">The sequence shown here is derived from an EMBL/GenBank/DDBJ whole genome shotgun (WGS) entry which is preliminary data.</text>
</comment>
<evidence type="ECO:0000256" key="2">
    <source>
        <dbReference type="HAMAP-Rule" id="MF_01940"/>
    </source>
</evidence>
<comment type="similarity">
    <text evidence="2">Belongs to the 2H phosphoesterase superfamily. ThpR family.</text>
</comment>
<dbReference type="Pfam" id="PF13563">
    <property type="entry name" value="2_5_RNA_ligase2"/>
    <property type="match status" value="1"/>
</dbReference>
<dbReference type="Gene3D" id="3.90.1140.10">
    <property type="entry name" value="Cyclic phosphodiesterase"/>
    <property type="match status" value="1"/>
</dbReference>
<dbReference type="GO" id="GO:0008664">
    <property type="term" value="F:RNA 2',3'-cyclic 3'-phosphodiesterase activity"/>
    <property type="evidence" value="ECO:0007669"/>
    <property type="project" value="UniProtKB-EC"/>
</dbReference>
<keyword evidence="4" id="KW-1185">Reference proteome</keyword>
<protein>
    <recommendedName>
        <fullName evidence="2">RNA 2',3'-cyclic phosphodiesterase</fullName>
        <shortName evidence="2">RNA 2',3'-CPDase</shortName>
        <ecNumber evidence="2">3.1.4.58</ecNumber>
    </recommendedName>
</protein>
<dbReference type="PANTHER" id="PTHR35561:SF1">
    <property type="entry name" value="RNA 2',3'-CYCLIC PHOSPHODIESTERASE"/>
    <property type="match status" value="1"/>
</dbReference>
<organism evidence="3 4">
    <name type="scientific">Insulibacter thermoxylanivorax</name>
    <dbReference type="NCBI Taxonomy" id="2749268"/>
    <lineage>
        <taxon>Bacteria</taxon>
        <taxon>Bacillati</taxon>
        <taxon>Bacillota</taxon>
        <taxon>Bacilli</taxon>
        <taxon>Bacillales</taxon>
        <taxon>Paenibacillaceae</taxon>
        <taxon>Insulibacter</taxon>
    </lineage>
</organism>
<feature type="short sequence motif" description="HXTX 2" evidence="2">
    <location>
        <begin position="130"/>
        <end position="133"/>
    </location>
</feature>
<evidence type="ECO:0000256" key="1">
    <source>
        <dbReference type="ARBA" id="ARBA00022801"/>
    </source>
</evidence>
<reference evidence="3" key="2">
    <citation type="journal article" date="2021" name="Data Brief">
        <title>Draft genome sequence data of the facultative, thermophilic, xylanolytic bacterium Paenibacillus sp. strain DA-C8.</title>
        <authorList>
            <person name="Chhe C."/>
            <person name="Uke A."/>
            <person name="Baramee S."/>
            <person name="Ungkulpasvich U."/>
            <person name="Tachaapaikoon C."/>
            <person name="Pason P."/>
            <person name="Waeonukul R."/>
            <person name="Ratanakhanokchai K."/>
            <person name="Kosugi A."/>
        </authorList>
    </citation>
    <scope>NUCLEOTIDE SEQUENCE</scope>
    <source>
        <strain evidence="3">DA-C8</strain>
    </source>
</reference>
<dbReference type="RefSeq" id="WP_200966373.1">
    <property type="nucleotide sequence ID" value="NZ_BMAQ01000011.1"/>
</dbReference>
<dbReference type="AlphaFoldDB" id="A0A916VG41"/>
<evidence type="ECO:0000313" key="4">
    <source>
        <dbReference type="Proteomes" id="UP000654993"/>
    </source>
</evidence>
<feature type="active site" description="Proton donor" evidence="2">
    <location>
        <position position="44"/>
    </location>
</feature>
<name>A0A916VG41_9BACL</name>
<dbReference type="HAMAP" id="MF_01940">
    <property type="entry name" value="RNA_CPDase"/>
    <property type="match status" value="1"/>
</dbReference>
<dbReference type="InterPro" id="IPR009097">
    <property type="entry name" value="Cyclic_Pdiesterase"/>
</dbReference>
<comment type="catalytic activity">
    <reaction evidence="2">
        <text>a 3'-end 2',3'-cyclophospho-ribonucleotide-RNA + H2O = a 3'-end 2'-phospho-ribonucleotide-RNA + H(+)</text>
        <dbReference type="Rhea" id="RHEA:11828"/>
        <dbReference type="Rhea" id="RHEA-COMP:10464"/>
        <dbReference type="Rhea" id="RHEA-COMP:17353"/>
        <dbReference type="ChEBI" id="CHEBI:15377"/>
        <dbReference type="ChEBI" id="CHEBI:15378"/>
        <dbReference type="ChEBI" id="CHEBI:83064"/>
        <dbReference type="ChEBI" id="CHEBI:173113"/>
        <dbReference type="EC" id="3.1.4.58"/>
    </reaction>
</comment>